<protein>
    <submittedName>
        <fullName evidence="9">Uncharacterized protein</fullName>
    </submittedName>
</protein>
<keyword evidence="10" id="KW-1185">Reference proteome</keyword>
<keyword evidence="6 8" id="KW-0472">Membrane</keyword>
<comment type="subcellular location">
    <subcellularLocation>
        <location evidence="1">Membrane</location>
        <topology evidence="1">Multi-pass membrane protein</topology>
    </subcellularLocation>
</comment>
<evidence type="ECO:0000256" key="1">
    <source>
        <dbReference type="ARBA" id="ARBA00004141"/>
    </source>
</evidence>
<gene>
    <name evidence="9" type="ORF">CTEN210_01101</name>
</gene>
<proteinExistence type="inferred from homology"/>
<dbReference type="SUPFAM" id="SSF103473">
    <property type="entry name" value="MFS general substrate transporter"/>
    <property type="match status" value="1"/>
</dbReference>
<name>A0AAD3GZ07_9STRA</name>
<dbReference type="PANTHER" id="PTHR10332:SF10">
    <property type="entry name" value="EQUILIBRATIVE NUCLEOSIDE TRANSPORTER 4"/>
    <property type="match status" value="1"/>
</dbReference>
<evidence type="ECO:0000256" key="4">
    <source>
        <dbReference type="ARBA" id="ARBA00022692"/>
    </source>
</evidence>
<evidence type="ECO:0000256" key="8">
    <source>
        <dbReference type="SAM" id="Phobius"/>
    </source>
</evidence>
<sequence length="463" mass="51440">MRMLSKVISIDESPLLSTRSSSSSRNVEGNDHDVASNNNSGLLSREEEENFIQSPWKDCILIFVASIGCTIPYTSVLSNLVFYTQTIGVKSYLILNIAIYGPMLPITILQTIWDGKFDSSYGSYNTYFFRGNIGFLLSLICLLMMPFISHLMGLSIVAFFMGLASSVLHGMLKQMASFIYPGCGRLAASVAAGMQASALPTLAISLWTGFGRCESKDGIFAFYFYIAVILVLCWICFQVLITKCLGVRKGMERHDSLLSFHDESQTNLLSEDETDQNNGMEETTDVSLDEDLYEALTMKQLWKKSRVAVMIIIMTVASSMTVAGWLNRVQSENPTNQAFPQVLFYVRLFGDLLGRPATLYYAPSSLSSHLKLATSIRLLFLPLFFVYVNTNFLPKKDIAAIFGIFAFAFSSGYLVTCSYQLAPLLLDNEERGRNLTKQNGLINVCFSFSILLGFALTFAIGLV</sequence>
<feature type="transmembrane region" description="Helical" evidence="8">
    <location>
        <begin position="222"/>
        <end position="241"/>
    </location>
</feature>
<evidence type="ECO:0000313" key="10">
    <source>
        <dbReference type="Proteomes" id="UP001054902"/>
    </source>
</evidence>
<dbReference type="AlphaFoldDB" id="A0AAD3GZ07"/>
<feature type="transmembrane region" description="Helical" evidence="8">
    <location>
        <begin position="186"/>
        <end position="210"/>
    </location>
</feature>
<keyword evidence="3" id="KW-0813">Transport</keyword>
<evidence type="ECO:0000256" key="3">
    <source>
        <dbReference type="ARBA" id="ARBA00022448"/>
    </source>
</evidence>
<keyword evidence="4 8" id="KW-0812">Transmembrane</keyword>
<accession>A0AAD3GZ07</accession>
<comment type="similarity">
    <text evidence="2">Belongs to the SLC29A/ENT transporter (TC 2.A.57) family.</text>
</comment>
<feature type="transmembrane region" description="Helical" evidence="8">
    <location>
        <begin position="400"/>
        <end position="421"/>
    </location>
</feature>
<evidence type="ECO:0000313" key="9">
    <source>
        <dbReference type="EMBL" id="GFH44627.1"/>
    </source>
</evidence>
<feature type="transmembrane region" description="Helical" evidence="8">
    <location>
        <begin position="93"/>
        <end position="113"/>
    </location>
</feature>
<feature type="region of interest" description="Disordered" evidence="7">
    <location>
        <begin position="16"/>
        <end position="39"/>
    </location>
</feature>
<dbReference type="GO" id="GO:0005337">
    <property type="term" value="F:nucleoside transmembrane transporter activity"/>
    <property type="evidence" value="ECO:0007669"/>
    <property type="project" value="InterPro"/>
</dbReference>
<dbReference type="Proteomes" id="UP001054902">
    <property type="component" value="Unassembled WGS sequence"/>
</dbReference>
<dbReference type="GO" id="GO:0005886">
    <property type="term" value="C:plasma membrane"/>
    <property type="evidence" value="ECO:0007669"/>
    <property type="project" value="TreeGrafter"/>
</dbReference>
<evidence type="ECO:0000256" key="5">
    <source>
        <dbReference type="ARBA" id="ARBA00022989"/>
    </source>
</evidence>
<feature type="transmembrane region" description="Helical" evidence="8">
    <location>
        <begin position="369"/>
        <end position="388"/>
    </location>
</feature>
<feature type="transmembrane region" description="Helical" evidence="8">
    <location>
        <begin position="60"/>
        <end position="81"/>
    </location>
</feature>
<keyword evidence="5 8" id="KW-1133">Transmembrane helix</keyword>
<dbReference type="InterPro" id="IPR002259">
    <property type="entry name" value="Eqnu_transpt"/>
</dbReference>
<comment type="caution">
    <text evidence="9">The sequence shown here is derived from an EMBL/GenBank/DDBJ whole genome shotgun (WGS) entry which is preliminary data.</text>
</comment>
<dbReference type="InterPro" id="IPR036259">
    <property type="entry name" value="MFS_trans_sf"/>
</dbReference>
<dbReference type="EMBL" id="BLLK01000020">
    <property type="protein sequence ID" value="GFH44627.1"/>
    <property type="molecule type" value="Genomic_DNA"/>
</dbReference>
<feature type="transmembrane region" description="Helical" evidence="8">
    <location>
        <begin position="441"/>
        <end position="462"/>
    </location>
</feature>
<feature type="transmembrane region" description="Helical" evidence="8">
    <location>
        <begin position="307"/>
        <end position="326"/>
    </location>
</feature>
<feature type="compositionally biased region" description="Low complexity" evidence="7">
    <location>
        <begin position="16"/>
        <end position="25"/>
    </location>
</feature>
<evidence type="ECO:0000256" key="6">
    <source>
        <dbReference type="ARBA" id="ARBA00023136"/>
    </source>
</evidence>
<reference evidence="9 10" key="1">
    <citation type="journal article" date="2021" name="Sci. Rep.">
        <title>The genome of the diatom Chaetoceros tenuissimus carries an ancient integrated fragment of an extant virus.</title>
        <authorList>
            <person name="Hongo Y."/>
            <person name="Kimura K."/>
            <person name="Takaki Y."/>
            <person name="Yoshida Y."/>
            <person name="Baba S."/>
            <person name="Kobayashi G."/>
            <person name="Nagasaki K."/>
            <person name="Hano T."/>
            <person name="Tomaru Y."/>
        </authorList>
    </citation>
    <scope>NUCLEOTIDE SEQUENCE [LARGE SCALE GENOMIC DNA]</scope>
    <source>
        <strain evidence="9 10">NIES-3715</strain>
    </source>
</reference>
<dbReference type="PANTHER" id="PTHR10332">
    <property type="entry name" value="EQUILIBRATIVE NUCLEOSIDE TRANSPORTER"/>
    <property type="match status" value="1"/>
</dbReference>
<organism evidence="9 10">
    <name type="scientific">Chaetoceros tenuissimus</name>
    <dbReference type="NCBI Taxonomy" id="426638"/>
    <lineage>
        <taxon>Eukaryota</taxon>
        <taxon>Sar</taxon>
        <taxon>Stramenopiles</taxon>
        <taxon>Ochrophyta</taxon>
        <taxon>Bacillariophyta</taxon>
        <taxon>Coscinodiscophyceae</taxon>
        <taxon>Chaetocerotophycidae</taxon>
        <taxon>Chaetocerotales</taxon>
        <taxon>Chaetocerotaceae</taxon>
        <taxon>Chaetoceros</taxon>
    </lineage>
</organism>
<evidence type="ECO:0000256" key="7">
    <source>
        <dbReference type="SAM" id="MobiDB-lite"/>
    </source>
</evidence>
<feature type="transmembrane region" description="Helical" evidence="8">
    <location>
        <begin position="133"/>
        <end position="165"/>
    </location>
</feature>
<dbReference type="Pfam" id="PF01733">
    <property type="entry name" value="Nucleoside_tran"/>
    <property type="match status" value="1"/>
</dbReference>
<evidence type="ECO:0000256" key="2">
    <source>
        <dbReference type="ARBA" id="ARBA00007965"/>
    </source>
</evidence>